<dbReference type="InterPro" id="IPR005537">
    <property type="entry name" value="RAMP_III_fam"/>
</dbReference>
<accession>A0ABZ2QKH6</accession>
<feature type="domain" description="CRISPR type III-associated protein" evidence="3">
    <location>
        <begin position="5"/>
        <end position="161"/>
    </location>
</feature>
<dbReference type="PANTHER" id="PTHR35579">
    <property type="entry name" value="CRISPR SYSTEM CMS ENDORIBONUCLEASE CSM3"/>
    <property type="match status" value="1"/>
</dbReference>
<sequence length="191" mass="20954">MRVTITFHGPFRVATGVGRPGIDATVDRNNLLPASSLKGLMRESADRLLPGLPHLVETVFGSPHCPTAWGWEAARFGEEPIVVTRARVSLDEDSGAAKRDHLLYAEEVWAHTAEFTVTQYGPLPETDGPPLDREGHLSVLACAAAGVHSLGAKRRRGLGWVQCTPENPRIDEELLARFTALAEQWRNHQHA</sequence>
<dbReference type="CDD" id="cd09726">
    <property type="entry name" value="RAMP_I_III"/>
    <property type="match status" value="1"/>
</dbReference>
<reference evidence="4 5" key="1">
    <citation type="submission" date="2024-03" db="EMBL/GenBank/DDBJ databases">
        <title>The complete genome of Streptomyces sirii sp.nov.</title>
        <authorList>
            <person name="Zakalyukina Y.V."/>
            <person name="Belik A.R."/>
            <person name="Biryukov M.V."/>
            <person name="Baturina O.A."/>
            <person name="Kabilov M.R."/>
        </authorList>
    </citation>
    <scope>NUCLEOTIDE SEQUENCE [LARGE SCALE GENOMIC DNA]</scope>
    <source>
        <strain evidence="4 5">BP-8</strain>
    </source>
</reference>
<evidence type="ECO:0000256" key="1">
    <source>
        <dbReference type="ARBA" id="ARBA00023118"/>
    </source>
</evidence>
<proteinExistence type="predicted"/>
<name>A0ABZ2QKH6_9ACTN</name>
<protein>
    <submittedName>
        <fullName evidence="4">RAMP superfamily CRISPR-associated protein</fullName>
    </submittedName>
</protein>
<keyword evidence="1" id="KW-0051">Antiviral defense</keyword>
<dbReference type="PANTHER" id="PTHR35579:SF3">
    <property type="entry name" value="CRISPR SYSTEM CMS ENDORIBONUCLEASE CSM3"/>
    <property type="match status" value="1"/>
</dbReference>
<comment type="subunit">
    <text evidence="2">Part of the Csm effector complex that includes Cas10, Csm2, Csm3, Csm4 and Csm5.</text>
</comment>
<keyword evidence="5" id="KW-1185">Reference proteome</keyword>
<evidence type="ECO:0000256" key="2">
    <source>
        <dbReference type="ARBA" id="ARBA00093789"/>
    </source>
</evidence>
<dbReference type="InterPro" id="IPR052216">
    <property type="entry name" value="CRISPR_Csm3_endoribonuclease"/>
</dbReference>
<evidence type="ECO:0000259" key="3">
    <source>
        <dbReference type="Pfam" id="PF03787"/>
    </source>
</evidence>
<evidence type="ECO:0000313" key="5">
    <source>
        <dbReference type="Proteomes" id="UP001626628"/>
    </source>
</evidence>
<dbReference type="Pfam" id="PF03787">
    <property type="entry name" value="RAMPs"/>
    <property type="match status" value="1"/>
</dbReference>
<gene>
    <name evidence="4" type="ORF">WAB15_14075</name>
</gene>
<dbReference type="RefSeq" id="WP_407286461.1">
    <property type="nucleotide sequence ID" value="NZ_CP147982.1"/>
</dbReference>
<dbReference type="EMBL" id="CP147982">
    <property type="protein sequence ID" value="WXK77036.1"/>
    <property type="molecule type" value="Genomic_DNA"/>
</dbReference>
<dbReference type="Proteomes" id="UP001626628">
    <property type="component" value="Chromosome"/>
</dbReference>
<organism evidence="4 5">
    <name type="scientific">Streptomyces sirii</name>
    <dbReference type="NCBI Taxonomy" id="3127701"/>
    <lineage>
        <taxon>Bacteria</taxon>
        <taxon>Bacillati</taxon>
        <taxon>Actinomycetota</taxon>
        <taxon>Actinomycetes</taxon>
        <taxon>Kitasatosporales</taxon>
        <taxon>Streptomycetaceae</taxon>
        <taxon>Streptomyces</taxon>
    </lineage>
</organism>
<evidence type="ECO:0000313" key="4">
    <source>
        <dbReference type="EMBL" id="WXK77036.1"/>
    </source>
</evidence>